<dbReference type="CDD" id="cd07302">
    <property type="entry name" value="CHD"/>
    <property type="match status" value="1"/>
</dbReference>
<dbReference type="Gene3D" id="3.30.70.1230">
    <property type="entry name" value="Nucleotide cyclase"/>
    <property type="match status" value="2"/>
</dbReference>
<keyword evidence="4" id="KW-1185">Reference proteome</keyword>
<dbReference type="SUPFAM" id="SSF55073">
    <property type="entry name" value="Nucleotide cyclase"/>
    <property type="match status" value="1"/>
</dbReference>
<dbReference type="EMBL" id="PDCP01000111">
    <property type="protein sequence ID" value="PEG33475.1"/>
    <property type="molecule type" value="Genomic_DNA"/>
</dbReference>
<dbReference type="GO" id="GO:0035556">
    <property type="term" value="P:intracellular signal transduction"/>
    <property type="evidence" value="ECO:0007669"/>
    <property type="project" value="InterPro"/>
</dbReference>
<reference evidence="3 4" key="1">
    <citation type="submission" date="2017-10" db="EMBL/GenBank/DDBJ databases">
        <title>The new phylogeny of genus Mycobacterium.</title>
        <authorList>
            <person name="Tortoli E."/>
            <person name="Trovato A."/>
            <person name="Cirillo D.M."/>
        </authorList>
    </citation>
    <scope>NUCLEOTIDE SEQUENCE [LARGE SCALE GENOMIC DNA]</scope>
    <source>
        <strain evidence="3 4">CCUG37673</strain>
    </source>
</reference>
<dbReference type="Proteomes" id="UP000465302">
    <property type="component" value="Unassembled WGS sequence"/>
</dbReference>
<name>A0A2A7MP17_MYCAG</name>
<evidence type="ECO:0000313" key="5">
    <source>
        <dbReference type="Proteomes" id="UP000465302"/>
    </source>
</evidence>
<evidence type="ECO:0000313" key="3">
    <source>
        <dbReference type="EMBL" id="PEG33475.1"/>
    </source>
</evidence>
<dbReference type="Proteomes" id="UP000220914">
    <property type="component" value="Unassembled WGS sequence"/>
</dbReference>
<dbReference type="GO" id="GO:0009190">
    <property type="term" value="P:cyclic nucleotide biosynthetic process"/>
    <property type="evidence" value="ECO:0007669"/>
    <property type="project" value="InterPro"/>
</dbReference>
<comment type="caution">
    <text evidence="3">The sequence shown here is derived from an EMBL/GenBank/DDBJ whole genome shotgun (WGS) entry which is preliminary data.</text>
</comment>
<reference evidence="2 5" key="2">
    <citation type="journal article" date="2019" name="Emerg. Microbes Infect.">
        <title>Comprehensive subspecies identification of 175 nontuberculous mycobacteria species based on 7547 genomic profiles.</title>
        <authorList>
            <person name="Matsumoto Y."/>
            <person name="Kinjo T."/>
            <person name="Motooka D."/>
            <person name="Nabeya D."/>
            <person name="Jung N."/>
            <person name="Uechi K."/>
            <person name="Horii T."/>
            <person name="Iida T."/>
            <person name="Fujita J."/>
            <person name="Nakamura S."/>
        </authorList>
    </citation>
    <scope>NUCLEOTIDE SEQUENCE [LARGE SCALE GENOMIC DNA]</scope>
    <source>
        <strain evidence="2 5">JCM 6377</strain>
    </source>
</reference>
<organism evidence="3 4">
    <name type="scientific">Mycolicibacterium agri</name>
    <name type="common">Mycobacterium agri</name>
    <dbReference type="NCBI Taxonomy" id="36811"/>
    <lineage>
        <taxon>Bacteria</taxon>
        <taxon>Bacillati</taxon>
        <taxon>Actinomycetota</taxon>
        <taxon>Actinomycetes</taxon>
        <taxon>Mycobacteriales</taxon>
        <taxon>Mycobacteriaceae</taxon>
        <taxon>Mycolicibacterium</taxon>
    </lineage>
</organism>
<dbReference type="InterPro" id="IPR029787">
    <property type="entry name" value="Nucleotide_cyclase"/>
</dbReference>
<dbReference type="SUPFAM" id="SSF52540">
    <property type="entry name" value="P-loop containing nucleoside triphosphate hydrolases"/>
    <property type="match status" value="1"/>
</dbReference>
<sequence length="873" mass="94339">MTFLFTDIEGSTRRWESDADGMRLALADHDDVLRAAIQAHQGFLFKHTGDGVVAAFASPKAAVDTAVEAQRKLQLPVRMGIATGEAALQDGDYFGTVLNRAARVMAAGHGGQILLADSTAALLSGVDLLDLGPRRLRGVPTPVGLFQLRAPGLREQFPPLRALDTSRGNLRSATTSFIGRDTEVGGIVTAVRAHRLVTLTGVGGVGKTRLALEVATALSDEFPDGVWLFELATVTDPAAVTDAVASVLGITQQPDKTLAESVATALDGRHRLLLFDNCEHVLDAVADLIEAILKRSATVRVLATSREGLGIADEQVWRVRSLDTGTAIELFVERACNVTQGFSIDEPYAVTEICRRLDGIPLAIELAASRMASMTASEVRDRLDQRFRLLVGSRRGLERHQTLRHAVQWSYDLLTGPEKRLLETCSVFAGGFDIESACAVARSDDEFATLDLLDALVRKSLVLAERSKGRTRYSMLETIRQFAEEKLAARGDADTARTAHSVFFAQRATQAYQAWAGPRQNDAYDWYAAEMANLRTAFRWAADHGDLDVATAIAAQAGWFGTIVENFEPVAWAEELVGPTNTAGHPRYVSMCAIASLCYMLGRSSDAVAYSEAAQRAIAEGSTPFSPEQLWLGAVYSAVEKPERYIEFYRGQLARTHDGLQLAKGCLVIALLNSGRFEEGYAASAGLVEAAEATRNPYAISFALLVRGLAQSRFDPTGAASTLRRGLDIARASGNRANVSYLAISLTMTLNRADGDINDPAAALDNVALALGNYFESGNITQMRAALGILMKFLDRRGYHEPAAVMGGFASVSPTAALSLPEFSEALDHLREVLGEQRFAALARRGADMTMAGAVEYAHDQMDRVRQDLDQLP</sequence>
<reference evidence="2" key="3">
    <citation type="submission" date="2020-02" db="EMBL/GenBank/DDBJ databases">
        <authorList>
            <person name="Matsumoto Y."/>
            <person name="Motooka D."/>
            <person name="Nakamura S."/>
        </authorList>
    </citation>
    <scope>NUCLEOTIDE SEQUENCE</scope>
    <source>
        <strain evidence="2">JCM 6377</strain>
    </source>
</reference>
<dbReference type="InterPro" id="IPR002182">
    <property type="entry name" value="NB-ARC"/>
</dbReference>
<dbReference type="EMBL" id="BLKS01000001">
    <property type="protein sequence ID" value="GFG49223.1"/>
    <property type="molecule type" value="Genomic_DNA"/>
</dbReference>
<dbReference type="PANTHER" id="PTHR47691">
    <property type="entry name" value="REGULATOR-RELATED"/>
    <property type="match status" value="1"/>
</dbReference>
<gene>
    <name evidence="3" type="ORF">CQY20_30635</name>
    <name evidence="2" type="ORF">MAGR_06640</name>
</gene>
<proteinExistence type="predicted"/>
<dbReference type="InterPro" id="IPR036388">
    <property type="entry name" value="WH-like_DNA-bd_sf"/>
</dbReference>
<feature type="domain" description="Guanylate cyclase" evidence="1">
    <location>
        <begin position="2"/>
        <end position="105"/>
    </location>
</feature>
<dbReference type="InterPro" id="IPR027417">
    <property type="entry name" value="P-loop_NTPase"/>
</dbReference>
<dbReference type="Gene3D" id="3.40.50.300">
    <property type="entry name" value="P-loop containing nucleotide triphosphate hydrolases"/>
    <property type="match status" value="1"/>
</dbReference>
<dbReference type="GO" id="GO:0043531">
    <property type="term" value="F:ADP binding"/>
    <property type="evidence" value="ECO:0007669"/>
    <property type="project" value="InterPro"/>
</dbReference>
<dbReference type="GO" id="GO:0004016">
    <property type="term" value="F:adenylate cyclase activity"/>
    <property type="evidence" value="ECO:0007669"/>
    <property type="project" value="UniProtKB-ARBA"/>
</dbReference>
<dbReference type="Gene3D" id="1.10.10.10">
    <property type="entry name" value="Winged helix-like DNA-binding domain superfamily/Winged helix DNA-binding domain"/>
    <property type="match status" value="1"/>
</dbReference>
<dbReference type="Pfam" id="PF00211">
    <property type="entry name" value="Guanylate_cyc"/>
    <property type="match status" value="1"/>
</dbReference>
<evidence type="ECO:0000259" key="1">
    <source>
        <dbReference type="PROSITE" id="PS50125"/>
    </source>
</evidence>
<dbReference type="PROSITE" id="PS50125">
    <property type="entry name" value="GUANYLATE_CYCLASE_2"/>
    <property type="match status" value="1"/>
</dbReference>
<dbReference type="AlphaFoldDB" id="A0A2A7MP17"/>
<protein>
    <submittedName>
        <fullName evidence="3">Adenylate/guanylate cyclase domain-containing protein</fullName>
    </submittedName>
</protein>
<evidence type="ECO:0000313" key="2">
    <source>
        <dbReference type="EMBL" id="GFG49223.1"/>
    </source>
</evidence>
<evidence type="ECO:0000313" key="4">
    <source>
        <dbReference type="Proteomes" id="UP000220914"/>
    </source>
</evidence>
<dbReference type="PANTHER" id="PTHR47691:SF3">
    <property type="entry name" value="HTH-TYPE TRANSCRIPTIONAL REGULATOR RV0890C-RELATED"/>
    <property type="match status" value="1"/>
</dbReference>
<dbReference type="InterPro" id="IPR001054">
    <property type="entry name" value="A/G_cyclase"/>
</dbReference>
<dbReference type="OrthoDB" id="4624147at2"/>
<dbReference type="Pfam" id="PF00931">
    <property type="entry name" value="NB-ARC"/>
    <property type="match status" value="1"/>
</dbReference>
<accession>A0A2A7MP17</accession>
<dbReference type="Pfam" id="PF25872">
    <property type="entry name" value="HTH_77"/>
    <property type="match status" value="1"/>
</dbReference>
<dbReference type="InterPro" id="IPR058852">
    <property type="entry name" value="HTH_77"/>
</dbReference>